<comment type="caution">
    <text evidence="1">The sequence shown here is derived from an EMBL/GenBank/DDBJ whole genome shotgun (WGS) entry which is preliminary data.</text>
</comment>
<protein>
    <submittedName>
        <fullName evidence="1">Uncharacterized protein</fullName>
    </submittedName>
</protein>
<evidence type="ECO:0000313" key="2">
    <source>
        <dbReference type="Proteomes" id="UP001060085"/>
    </source>
</evidence>
<accession>A0ACC0CEP7</accession>
<organism evidence="1 2">
    <name type="scientific">Catharanthus roseus</name>
    <name type="common">Madagascar periwinkle</name>
    <name type="synonym">Vinca rosea</name>
    <dbReference type="NCBI Taxonomy" id="4058"/>
    <lineage>
        <taxon>Eukaryota</taxon>
        <taxon>Viridiplantae</taxon>
        <taxon>Streptophyta</taxon>
        <taxon>Embryophyta</taxon>
        <taxon>Tracheophyta</taxon>
        <taxon>Spermatophyta</taxon>
        <taxon>Magnoliopsida</taxon>
        <taxon>eudicotyledons</taxon>
        <taxon>Gunneridae</taxon>
        <taxon>Pentapetalae</taxon>
        <taxon>asterids</taxon>
        <taxon>lamiids</taxon>
        <taxon>Gentianales</taxon>
        <taxon>Apocynaceae</taxon>
        <taxon>Rauvolfioideae</taxon>
        <taxon>Vinceae</taxon>
        <taxon>Catharanthinae</taxon>
        <taxon>Catharanthus</taxon>
    </lineage>
</organism>
<proteinExistence type="predicted"/>
<dbReference type="EMBL" id="CM044701">
    <property type="protein sequence ID" value="KAI5683357.1"/>
    <property type="molecule type" value="Genomic_DNA"/>
</dbReference>
<dbReference type="Proteomes" id="UP001060085">
    <property type="component" value="Linkage Group LG01"/>
</dbReference>
<evidence type="ECO:0000313" key="1">
    <source>
        <dbReference type="EMBL" id="KAI5683357.1"/>
    </source>
</evidence>
<gene>
    <name evidence="1" type="ORF">M9H77_04585</name>
</gene>
<keyword evidence="2" id="KW-1185">Reference proteome</keyword>
<reference evidence="2" key="1">
    <citation type="journal article" date="2023" name="Nat. Plants">
        <title>Single-cell RNA sequencing provides a high-resolution roadmap for understanding the multicellular compartmentation of specialized metabolism.</title>
        <authorList>
            <person name="Sun S."/>
            <person name="Shen X."/>
            <person name="Li Y."/>
            <person name="Li Y."/>
            <person name="Wang S."/>
            <person name="Li R."/>
            <person name="Zhang H."/>
            <person name="Shen G."/>
            <person name="Guo B."/>
            <person name="Wei J."/>
            <person name="Xu J."/>
            <person name="St-Pierre B."/>
            <person name="Chen S."/>
            <person name="Sun C."/>
        </authorList>
    </citation>
    <scope>NUCLEOTIDE SEQUENCE [LARGE SCALE GENOMIC DNA]</scope>
</reference>
<sequence length="129" mass="14706">MFSIMCYVFPRKMHRSGAPYMASSDDVDGFLTLRVDPFEEGHSTLRAWPNRYLQGHRIMLGGGTIAYDMGVRLFVIERSYSVWLVLTTRCQNLVPMTSLCYGIWTLSLEPYCCITCSFEFGCRSCADVS</sequence>
<name>A0ACC0CEP7_CATRO</name>